<dbReference type="RefSeq" id="XP_022142775.1">
    <property type="nucleotide sequence ID" value="XM_022287083.1"/>
</dbReference>
<dbReference type="OrthoDB" id="1734717at2759"/>
<dbReference type="KEGG" id="mcha:111012813"/>
<dbReference type="PANTHER" id="PTHR48475">
    <property type="entry name" value="RIBONUCLEASE H"/>
    <property type="match status" value="1"/>
</dbReference>
<dbReference type="PANTHER" id="PTHR48475:SF2">
    <property type="entry name" value="RIBONUCLEASE H"/>
    <property type="match status" value="1"/>
</dbReference>
<evidence type="ECO:0000313" key="3">
    <source>
        <dbReference type="RefSeq" id="XP_022142775.1"/>
    </source>
</evidence>
<evidence type="ECO:0000313" key="2">
    <source>
        <dbReference type="Proteomes" id="UP000504603"/>
    </source>
</evidence>
<proteinExistence type="predicted"/>
<feature type="domain" description="Integrase catalytic" evidence="1">
    <location>
        <begin position="163"/>
        <end position="332"/>
    </location>
</feature>
<organism evidence="2 3">
    <name type="scientific">Momordica charantia</name>
    <name type="common">Bitter gourd</name>
    <name type="synonym">Balsam pear</name>
    <dbReference type="NCBI Taxonomy" id="3673"/>
    <lineage>
        <taxon>Eukaryota</taxon>
        <taxon>Viridiplantae</taxon>
        <taxon>Streptophyta</taxon>
        <taxon>Embryophyta</taxon>
        <taxon>Tracheophyta</taxon>
        <taxon>Spermatophyta</taxon>
        <taxon>Magnoliopsida</taxon>
        <taxon>eudicotyledons</taxon>
        <taxon>Gunneridae</taxon>
        <taxon>Pentapetalae</taxon>
        <taxon>rosids</taxon>
        <taxon>fabids</taxon>
        <taxon>Cucurbitales</taxon>
        <taxon>Cucurbitaceae</taxon>
        <taxon>Momordiceae</taxon>
        <taxon>Momordica</taxon>
    </lineage>
</organism>
<dbReference type="SUPFAM" id="SSF53098">
    <property type="entry name" value="Ribonuclease H-like"/>
    <property type="match status" value="1"/>
</dbReference>
<dbReference type="Proteomes" id="UP000504603">
    <property type="component" value="Unplaced"/>
</dbReference>
<dbReference type="InterPro" id="IPR036397">
    <property type="entry name" value="RNaseH_sf"/>
</dbReference>
<dbReference type="GeneID" id="111012813"/>
<dbReference type="InterPro" id="IPR001584">
    <property type="entry name" value="Integrase_cat-core"/>
</dbReference>
<reference evidence="3" key="1">
    <citation type="submission" date="2025-08" db="UniProtKB">
        <authorList>
            <consortium name="RefSeq"/>
        </authorList>
    </citation>
    <scope>IDENTIFICATION</scope>
    <source>
        <strain evidence="3">OHB3-1</strain>
    </source>
</reference>
<dbReference type="Gene3D" id="3.30.420.10">
    <property type="entry name" value="Ribonuclease H-like superfamily/Ribonuclease H"/>
    <property type="match status" value="1"/>
</dbReference>
<evidence type="ECO:0000259" key="1">
    <source>
        <dbReference type="PROSITE" id="PS50994"/>
    </source>
</evidence>
<keyword evidence="2" id="KW-1185">Reference proteome</keyword>
<dbReference type="InterPro" id="IPR012337">
    <property type="entry name" value="RNaseH-like_sf"/>
</dbReference>
<dbReference type="GO" id="GO:0015074">
    <property type="term" value="P:DNA integration"/>
    <property type="evidence" value="ECO:0007669"/>
    <property type="project" value="InterPro"/>
</dbReference>
<protein>
    <submittedName>
        <fullName evidence="3">Protein NYNRIN-like</fullName>
    </submittedName>
</protein>
<sequence>MEKYLGKVRSHLVHFQAYEISQIPRSQNSNADALAKLASAYETDLMISVPVEILDKPSILEPEMMEVDSQPPSWMDSIRNFLEGNILVDPREAKKMTRKAARYFLRDETMYRRGFSLHLPKCIQKKMRIMSSGKCMKGSVAITREPALCEFIYQPLELLTPISAPWPFAQWGVDLIRPFLLGKGQTKYVIVAVGYFTKWAEAEALSTITEARVTTFIWTNVVCRFGIPNAIVTDNGKQFDNAKFKDFCHKLGISHLCSSLAHPKANWEVEAFKKIIKRGLKLRLDARKGRWIEELPEVLWSYRTTPRTGETPFTMAFGSEAMVPVEIGMPTERIDYYEHVRNEEELLLNLDLLDEKREVAQLRLTEYQNRITRHYNSVVRPRSFQVGHLVLRKVQKHVNTLEPSWEGSFEVKGIV</sequence>
<name>A0A6J1CLW5_MOMCH</name>
<dbReference type="GO" id="GO:0003676">
    <property type="term" value="F:nucleic acid binding"/>
    <property type="evidence" value="ECO:0007669"/>
    <property type="project" value="InterPro"/>
</dbReference>
<dbReference type="Pfam" id="PF00665">
    <property type="entry name" value="rve"/>
    <property type="match status" value="1"/>
</dbReference>
<accession>A0A6J1CLW5</accession>
<dbReference type="AlphaFoldDB" id="A0A6J1CLW5"/>
<gene>
    <name evidence="3" type="primary">LOC111012813</name>
</gene>
<dbReference type="PROSITE" id="PS50994">
    <property type="entry name" value="INTEGRASE"/>
    <property type="match status" value="1"/>
</dbReference>